<dbReference type="Pfam" id="PF25310">
    <property type="entry name" value="VG15"/>
    <property type="match status" value="1"/>
</dbReference>
<keyword evidence="3" id="KW-1185">Reference proteome</keyword>
<gene>
    <name evidence="2" type="ORF">GCM10023217_30000</name>
</gene>
<protein>
    <recommendedName>
        <fullName evidence="4">tRNA nuclease CdiA C-terminal domain-containing protein</fullName>
    </recommendedName>
</protein>
<dbReference type="EMBL" id="BAABIE010000016">
    <property type="protein sequence ID" value="GAA4756129.1"/>
    <property type="molecule type" value="Genomic_DNA"/>
</dbReference>
<comment type="caution">
    <text evidence="2">The sequence shown here is derived from an EMBL/GenBank/DDBJ whole genome shotgun (WGS) entry which is preliminary data.</text>
</comment>
<dbReference type="RefSeq" id="WP_345314111.1">
    <property type="nucleotide sequence ID" value="NZ_BAABIE010000016.1"/>
</dbReference>
<sequence>MPILLPNLARLTDIVAGKGARAAGLAFVNSAKVGGTAERKVALATVLPGALAPVAGAMSAGHRQWYLRQPGGVDGFDAELLPPADRELAAERVKVLAGWALTQSDSRAAFEGGVDRWLRNVGRETVLHNAEAEGARWYRYASANACGFCRMLATRGAVYVTARTAGEGNRYHDHCHCLAVVVRPGDTYTPSPQVQQWQKDYEAARDAGLTKPGEIATFMDNAPTGKATRARQAREAAKADPLAGKRRAPATAGGNGDDGGRKPPHTGGPAGLGPEPDPGDKNAHRAYWKARQDALPVDFRGDVLGPHEVKFVETFLDADHTLDWIPRDPKRRPTNDFVWTSNGDVEIELKSTKARYETIHGTIVKASSRAAKHDVVKDRFIIDLVDQPLTDDLRSQLEGFNVGRKKYRLRGLWVMTQGQLHEINLAY</sequence>
<dbReference type="Proteomes" id="UP001500822">
    <property type="component" value="Unassembled WGS sequence"/>
</dbReference>
<evidence type="ECO:0008006" key="4">
    <source>
        <dbReference type="Google" id="ProtNLM"/>
    </source>
</evidence>
<feature type="region of interest" description="Disordered" evidence="1">
    <location>
        <begin position="212"/>
        <end position="283"/>
    </location>
</feature>
<evidence type="ECO:0000256" key="1">
    <source>
        <dbReference type="SAM" id="MobiDB-lite"/>
    </source>
</evidence>
<name>A0ABP8ZGS4_9ACTN</name>
<organism evidence="2 3">
    <name type="scientific">Gordonia alkaliphila</name>
    <dbReference type="NCBI Taxonomy" id="1053547"/>
    <lineage>
        <taxon>Bacteria</taxon>
        <taxon>Bacillati</taxon>
        <taxon>Actinomycetota</taxon>
        <taxon>Actinomycetes</taxon>
        <taxon>Mycobacteriales</taxon>
        <taxon>Gordoniaceae</taxon>
        <taxon>Gordonia</taxon>
    </lineage>
</organism>
<evidence type="ECO:0000313" key="2">
    <source>
        <dbReference type="EMBL" id="GAA4756129.1"/>
    </source>
</evidence>
<evidence type="ECO:0000313" key="3">
    <source>
        <dbReference type="Proteomes" id="UP001500822"/>
    </source>
</evidence>
<proteinExistence type="predicted"/>
<reference evidence="3" key="1">
    <citation type="journal article" date="2019" name="Int. J. Syst. Evol. Microbiol.">
        <title>The Global Catalogue of Microorganisms (GCM) 10K type strain sequencing project: providing services to taxonomists for standard genome sequencing and annotation.</title>
        <authorList>
            <consortium name="The Broad Institute Genomics Platform"/>
            <consortium name="The Broad Institute Genome Sequencing Center for Infectious Disease"/>
            <person name="Wu L."/>
            <person name="Ma J."/>
        </authorList>
    </citation>
    <scope>NUCLEOTIDE SEQUENCE [LARGE SCALE GENOMIC DNA]</scope>
    <source>
        <strain evidence="3">JCM 18077</strain>
    </source>
</reference>
<dbReference type="InterPro" id="IPR057369">
    <property type="entry name" value="VG15"/>
</dbReference>
<accession>A0ABP8ZGS4</accession>